<comment type="caution">
    <text evidence="7">The sequence shown here is derived from an EMBL/GenBank/DDBJ whole genome shotgun (WGS) entry which is preliminary data.</text>
</comment>
<keyword evidence="3 6" id="KW-1133">Transmembrane helix</keyword>
<evidence type="ECO:0000256" key="4">
    <source>
        <dbReference type="ARBA" id="ARBA00023136"/>
    </source>
</evidence>
<protein>
    <submittedName>
        <fullName evidence="7">Inner membrane protein YecN</fullName>
    </submittedName>
</protein>
<dbReference type="Gene3D" id="1.20.120.550">
    <property type="entry name" value="Membrane associated eicosanoid/glutathione metabolism-like domain"/>
    <property type="match status" value="1"/>
</dbReference>
<gene>
    <name evidence="7" type="primary">yecN</name>
    <name evidence="7" type="ORF">AW08_01820</name>
</gene>
<keyword evidence="8" id="KW-1185">Reference proteome</keyword>
<feature type="transmembrane region" description="Helical" evidence="6">
    <location>
        <begin position="56"/>
        <end position="74"/>
    </location>
</feature>
<dbReference type="InterPro" id="IPR023352">
    <property type="entry name" value="MAPEG-like_dom_sf"/>
</dbReference>
<keyword evidence="4 6" id="KW-0472">Membrane</keyword>
<evidence type="ECO:0000313" key="7">
    <source>
        <dbReference type="EMBL" id="EXI67559.1"/>
    </source>
</evidence>
<dbReference type="PATRIC" id="fig|1454001.3.peg.1970"/>
<dbReference type="STRING" id="1454001.AW08_01820"/>
<name>A0A011PMK9_9PROT</name>
<accession>A0A011PMK9</accession>
<feature type="transmembrane region" description="Helical" evidence="6">
    <location>
        <begin position="158"/>
        <end position="180"/>
    </location>
</feature>
<comment type="subcellular location">
    <subcellularLocation>
        <location evidence="1">Membrane</location>
    </subcellularLocation>
</comment>
<evidence type="ECO:0000256" key="3">
    <source>
        <dbReference type="ARBA" id="ARBA00022989"/>
    </source>
</evidence>
<dbReference type="Pfam" id="PF01124">
    <property type="entry name" value="MAPEG"/>
    <property type="match status" value="1"/>
</dbReference>
<dbReference type="EMBL" id="JFAX01000009">
    <property type="protein sequence ID" value="EXI67559.1"/>
    <property type="molecule type" value="Genomic_DNA"/>
</dbReference>
<dbReference type="SUPFAM" id="SSF161084">
    <property type="entry name" value="MAPEG domain-like"/>
    <property type="match status" value="1"/>
</dbReference>
<dbReference type="GO" id="GO:0016020">
    <property type="term" value="C:membrane"/>
    <property type="evidence" value="ECO:0007669"/>
    <property type="project" value="UniProtKB-SubCell"/>
</dbReference>
<evidence type="ECO:0000256" key="1">
    <source>
        <dbReference type="ARBA" id="ARBA00004370"/>
    </source>
</evidence>
<dbReference type="PANTHER" id="PTHR35814">
    <property type="match status" value="1"/>
</dbReference>
<evidence type="ECO:0000256" key="2">
    <source>
        <dbReference type="ARBA" id="ARBA00022692"/>
    </source>
</evidence>
<organism evidence="7 8">
    <name type="scientific">Candidatus Accumulibacter adjunctus</name>
    <dbReference type="NCBI Taxonomy" id="1454001"/>
    <lineage>
        <taxon>Bacteria</taxon>
        <taxon>Pseudomonadati</taxon>
        <taxon>Pseudomonadota</taxon>
        <taxon>Betaproteobacteria</taxon>
        <taxon>Candidatus Accumulibacter</taxon>
    </lineage>
</organism>
<proteinExistence type="predicted"/>
<dbReference type="PANTHER" id="PTHR35814:SF1">
    <property type="entry name" value="GLUTATHIONE S-TRANSFERASE-RELATED"/>
    <property type="match status" value="1"/>
</dbReference>
<feature type="region of interest" description="Disordered" evidence="5">
    <location>
        <begin position="1"/>
        <end position="41"/>
    </location>
</feature>
<reference evidence="7" key="1">
    <citation type="submission" date="2014-02" db="EMBL/GenBank/DDBJ databases">
        <title>Expanding our view of genomic diversity in Candidatus Accumulibacter clades.</title>
        <authorList>
            <person name="Skennerton C.T."/>
            <person name="Barr J.J."/>
            <person name="Slater F.R."/>
            <person name="Bond P.L."/>
            <person name="Tyson G.W."/>
        </authorList>
    </citation>
    <scope>NUCLEOTIDE SEQUENCE [LARGE SCALE GENOMIC DNA]</scope>
</reference>
<dbReference type="AlphaFoldDB" id="A0A011PMK9"/>
<keyword evidence="2 6" id="KW-0812">Transmembrane</keyword>
<evidence type="ECO:0000256" key="5">
    <source>
        <dbReference type="SAM" id="MobiDB-lite"/>
    </source>
</evidence>
<sequence length="185" mass="20209">MPFPTPSPATRRDSGKGPACSRGRAGSGRPSWRRPEQSGTALPQPHSFWEATLNTHIVPAYAALLGLFFIALSIRTLRLRRQLRIAVGDGGNPAMLRAMRVHANFAEYVPLGLILLHFVEAQGAQAMLLHGLCLCLLLGRVAHAFGVSQTAENFSFRVTGMALTFTTIFFSSAWLLLAFVRQHLA</sequence>
<feature type="transmembrane region" description="Helical" evidence="6">
    <location>
        <begin position="126"/>
        <end position="146"/>
    </location>
</feature>
<evidence type="ECO:0000313" key="8">
    <source>
        <dbReference type="Proteomes" id="UP000020218"/>
    </source>
</evidence>
<evidence type="ECO:0000256" key="6">
    <source>
        <dbReference type="SAM" id="Phobius"/>
    </source>
</evidence>
<dbReference type="InterPro" id="IPR001129">
    <property type="entry name" value="Membr-assoc_MAPEG"/>
</dbReference>
<dbReference type="Proteomes" id="UP000020218">
    <property type="component" value="Unassembled WGS sequence"/>
</dbReference>